<gene>
    <name evidence="13" type="ORF">SAMN05192579_10546</name>
</gene>
<organism evidence="13 14">
    <name type="scientific">Rhodanobacter glycinis</name>
    <dbReference type="NCBI Taxonomy" id="582702"/>
    <lineage>
        <taxon>Bacteria</taxon>
        <taxon>Pseudomonadati</taxon>
        <taxon>Pseudomonadota</taxon>
        <taxon>Gammaproteobacteria</taxon>
        <taxon>Lysobacterales</taxon>
        <taxon>Rhodanobacteraceae</taxon>
        <taxon>Rhodanobacter</taxon>
    </lineage>
</organism>
<evidence type="ECO:0000256" key="5">
    <source>
        <dbReference type="ARBA" id="ARBA00023077"/>
    </source>
</evidence>
<evidence type="ECO:0000256" key="6">
    <source>
        <dbReference type="ARBA" id="ARBA00023136"/>
    </source>
</evidence>
<keyword evidence="14" id="KW-1185">Reference proteome</keyword>
<dbReference type="GO" id="GO:0009279">
    <property type="term" value="C:cell outer membrane"/>
    <property type="evidence" value="ECO:0007669"/>
    <property type="project" value="UniProtKB-SubCell"/>
</dbReference>
<evidence type="ECO:0000256" key="9">
    <source>
        <dbReference type="RuleBase" id="RU003357"/>
    </source>
</evidence>
<reference evidence="14" key="1">
    <citation type="submission" date="2016-10" db="EMBL/GenBank/DDBJ databases">
        <authorList>
            <person name="Varghese N."/>
            <person name="Submissions S."/>
        </authorList>
    </citation>
    <scope>NUCLEOTIDE SEQUENCE [LARGE SCALE GENOMIC DNA]</scope>
    <source>
        <strain evidence="14">MO64</strain>
    </source>
</reference>
<dbReference type="Pfam" id="PF07715">
    <property type="entry name" value="Plug"/>
    <property type="match status" value="1"/>
</dbReference>
<evidence type="ECO:0000256" key="10">
    <source>
        <dbReference type="SAM" id="SignalP"/>
    </source>
</evidence>
<feature type="domain" description="TonB-dependent receptor plug" evidence="12">
    <location>
        <begin position="62"/>
        <end position="181"/>
    </location>
</feature>
<dbReference type="InterPro" id="IPR000531">
    <property type="entry name" value="Beta-barrel_TonB"/>
</dbReference>
<comment type="similarity">
    <text evidence="8 9">Belongs to the TonB-dependent receptor family.</text>
</comment>
<dbReference type="PROSITE" id="PS52016">
    <property type="entry name" value="TONB_DEPENDENT_REC_3"/>
    <property type="match status" value="1"/>
</dbReference>
<dbReference type="EMBL" id="FOSR01000005">
    <property type="protein sequence ID" value="SFK66579.1"/>
    <property type="molecule type" value="Genomic_DNA"/>
</dbReference>
<evidence type="ECO:0000256" key="3">
    <source>
        <dbReference type="ARBA" id="ARBA00022452"/>
    </source>
</evidence>
<keyword evidence="4 8" id="KW-0812">Transmembrane</keyword>
<evidence type="ECO:0000256" key="8">
    <source>
        <dbReference type="PROSITE-ProRule" id="PRU01360"/>
    </source>
</evidence>
<evidence type="ECO:0000313" key="14">
    <source>
        <dbReference type="Proteomes" id="UP000198725"/>
    </source>
</evidence>
<dbReference type="SUPFAM" id="SSF56935">
    <property type="entry name" value="Porins"/>
    <property type="match status" value="1"/>
</dbReference>
<feature type="domain" description="TonB-dependent receptor-like beta-barrel" evidence="11">
    <location>
        <begin position="274"/>
        <end position="797"/>
    </location>
</feature>
<evidence type="ECO:0000256" key="1">
    <source>
        <dbReference type="ARBA" id="ARBA00004571"/>
    </source>
</evidence>
<dbReference type="Gene3D" id="2.170.130.10">
    <property type="entry name" value="TonB-dependent receptor, plug domain"/>
    <property type="match status" value="1"/>
</dbReference>
<evidence type="ECO:0000313" key="13">
    <source>
        <dbReference type="EMBL" id="SFK66579.1"/>
    </source>
</evidence>
<keyword evidence="5 9" id="KW-0798">TonB box</keyword>
<evidence type="ECO:0000256" key="4">
    <source>
        <dbReference type="ARBA" id="ARBA00022692"/>
    </source>
</evidence>
<evidence type="ECO:0000256" key="2">
    <source>
        <dbReference type="ARBA" id="ARBA00022448"/>
    </source>
</evidence>
<protein>
    <submittedName>
        <fullName evidence="13">Iron complex outermembrane recepter protein</fullName>
    </submittedName>
</protein>
<dbReference type="Proteomes" id="UP000198725">
    <property type="component" value="Unassembled WGS sequence"/>
</dbReference>
<dbReference type="AlphaFoldDB" id="A0A1I4BF29"/>
<dbReference type="InterPro" id="IPR037066">
    <property type="entry name" value="Plug_dom_sf"/>
</dbReference>
<keyword evidence="2 8" id="KW-0813">Transport</keyword>
<sequence>MKKKNSPIVPLRIALLPAALLLAFASTGVAAQDTNTPSSANAKKLQTVIVTGTRADNRTESSSLTPIDVVSAKVLQQTGTNDLPTALARIIPSLNFPRPSAADTADTQRPAQLRGLSPDEVLVLVDGKRWHPGAILLNNGVIGRGSQPVDLNTIPISAIDHIEVLRDGASAQYGSDAIAGVINIILKHGAKGGDIEVTGGQYSAGDGRQWQGTANFGIPLNNDKGWLRFSLESGNEDNTNRAGVDNRSPAWEALGVNYRQGDPWVHSNNVLLNAQYDITPDVQFYAFGHYSRRNSISPAFYRYGLNSPSPKSPLMASMYPNGFLPLENADSFDQSLVAGVRGKVNGWRWDVSANAGGNRVSYETRNSMNFAFFNDFGYSPSVFQDGVLKSSQQSFDIDIAKDLNPGWLPNPVTLAFGTEYLRQGYQINPGELASWYVGTSGVSGGAQGFAGWQPANTVNAARHDVAEYIDLETNLTDKLGASLAVRHENYSDFGGTTSGSLSARYDFTDSFALRGSASTGFRAPSLAQGYFSQISSFYSGAGSLCAGSPPSCLPAGIYNSGLVSPTSQLGALLGGEPLKPEKSRNYTIGAVWSPTDTLNLSLDVYQIYIDNRIALSGALAITSPTVVDYLAKNGIANLDYSSINYFTNAGDTRTRGVDFVGTWVKDAGNIGTFTTTLSANYNQNVVTSVKPNPAVLDNLGINLTRLNRQDIKGYLANSSPRSKLILNEQYAIGNWSFNGTLTRYGRYTSYLSNISQYGTHDKYGNLVTDQTFSPKWVLDLSGSYRWQNWTFTLGVDNATDTYPDRNIATNTNTGTLPYSTFSPFGYNGAYAYGKVRYSW</sequence>
<accession>A0A1I4BF29</accession>
<keyword evidence="7 8" id="KW-0998">Cell outer membrane</keyword>
<proteinExistence type="inferred from homology"/>
<dbReference type="PANTHER" id="PTHR47234">
    <property type="match status" value="1"/>
</dbReference>
<dbReference type="InterPro" id="IPR039426">
    <property type="entry name" value="TonB-dep_rcpt-like"/>
</dbReference>
<evidence type="ECO:0000259" key="12">
    <source>
        <dbReference type="Pfam" id="PF07715"/>
    </source>
</evidence>
<dbReference type="Gene3D" id="2.40.170.20">
    <property type="entry name" value="TonB-dependent receptor, beta-barrel domain"/>
    <property type="match status" value="1"/>
</dbReference>
<dbReference type="CDD" id="cd01347">
    <property type="entry name" value="ligand_gated_channel"/>
    <property type="match status" value="1"/>
</dbReference>
<keyword evidence="10" id="KW-0732">Signal</keyword>
<keyword evidence="6 8" id="KW-0472">Membrane</keyword>
<feature type="signal peptide" evidence="10">
    <location>
        <begin position="1"/>
        <end position="31"/>
    </location>
</feature>
<dbReference type="RefSeq" id="WP_092702811.1">
    <property type="nucleotide sequence ID" value="NZ_FOSR01000005.1"/>
</dbReference>
<dbReference type="PANTHER" id="PTHR47234:SF3">
    <property type="entry name" value="SECRETIN_TONB SHORT N-TERMINAL DOMAIN-CONTAINING PROTEIN"/>
    <property type="match status" value="1"/>
</dbReference>
<keyword evidence="3 8" id="KW-1134">Transmembrane beta strand</keyword>
<evidence type="ECO:0000259" key="11">
    <source>
        <dbReference type="Pfam" id="PF00593"/>
    </source>
</evidence>
<comment type="subcellular location">
    <subcellularLocation>
        <location evidence="1 8">Cell outer membrane</location>
        <topology evidence="1 8">Multi-pass membrane protein</topology>
    </subcellularLocation>
</comment>
<dbReference type="InterPro" id="IPR036942">
    <property type="entry name" value="Beta-barrel_TonB_sf"/>
</dbReference>
<name>A0A1I4BF29_9GAMM</name>
<feature type="chain" id="PRO_5011453271" evidence="10">
    <location>
        <begin position="32"/>
        <end position="839"/>
    </location>
</feature>
<dbReference type="InterPro" id="IPR012910">
    <property type="entry name" value="Plug_dom"/>
</dbReference>
<dbReference type="Pfam" id="PF00593">
    <property type="entry name" value="TonB_dep_Rec_b-barrel"/>
    <property type="match status" value="1"/>
</dbReference>
<evidence type="ECO:0000256" key="7">
    <source>
        <dbReference type="ARBA" id="ARBA00023237"/>
    </source>
</evidence>